<dbReference type="AlphaFoldDB" id="A0A2T4ZFH2"/>
<dbReference type="RefSeq" id="WP_108174618.1">
    <property type="nucleotide sequence ID" value="NZ_PZZL01000002.1"/>
</dbReference>
<comment type="caution">
    <text evidence="1">The sequence shown here is derived from an EMBL/GenBank/DDBJ whole genome shotgun (WGS) entry which is preliminary data.</text>
</comment>
<protein>
    <submittedName>
        <fullName evidence="1">Uncharacterized protein</fullName>
    </submittedName>
</protein>
<dbReference type="OrthoDB" id="8480870at2"/>
<evidence type="ECO:0000313" key="1">
    <source>
        <dbReference type="EMBL" id="PTM60658.1"/>
    </source>
</evidence>
<dbReference type="Proteomes" id="UP000241808">
    <property type="component" value="Unassembled WGS sequence"/>
</dbReference>
<organism evidence="1 2">
    <name type="scientific">Phreatobacter oligotrophus</name>
    <dbReference type="NCBI Taxonomy" id="1122261"/>
    <lineage>
        <taxon>Bacteria</taxon>
        <taxon>Pseudomonadati</taxon>
        <taxon>Pseudomonadota</taxon>
        <taxon>Alphaproteobacteria</taxon>
        <taxon>Hyphomicrobiales</taxon>
        <taxon>Phreatobacteraceae</taxon>
        <taxon>Phreatobacter</taxon>
    </lineage>
</organism>
<keyword evidence="2" id="KW-1185">Reference proteome</keyword>
<evidence type="ECO:0000313" key="2">
    <source>
        <dbReference type="Proteomes" id="UP000241808"/>
    </source>
</evidence>
<proteinExistence type="predicted"/>
<name>A0A2T4ZFH2_9HYPH</name>
<gene>
    <name evidence="1" type="ORF">C8P69_10240</name>
</gene>
<reference evidence="1 2" key="1">
    <citation type="submission" date="2018-04" db="EMBL/GenBank/DDBJ databases">
        <title>Genomic Encyclopedia of Archaeal and Bacterial Type Strains, Phase II (KMG-II): from individual species to whole genera.</title>
        <authorList>
            <person name="Goeker M."/>
        </authorList>
    </citation>
    <scope>NUCLEOTIDE SEQUENCE [LARGE SCALE GENOMIC DNA]</scope>
    <source>
        <strain evidence="1 2">DSM 25521</strain>
    </source>
</reference>
<sequence length="91" mass="9519">MKPIVTVAYGGLSGIGRLPRWTTPFLVRLADRFQLSAANEGPPLRLVPRADGGLALVDPAADAFAREYGALGRPATPRLGPAADRIRGGLA</sequence>
<accession>A0A2T4ZFH2</accession>
<dbReference type="EMBL" id="PZZL01000002">
    <property type="protein sequence ID" value="PTM60658.1"/>
    <property type="molecule type" value="Genomic_DNA"/>
</dbReference>